<proteinExistence type="predicted"/>
<comment type="caution">
    <text evidence="2">The sequence shown here is derived from an EMBL/GenBank/DDBJ whole genome shotgun (WGS) entry which is preliminary data.</text>
</comment>
<accession>A0A9P6Q2A4</accession>
<reference evidence="2" key="1">
    <citation type="journal article" date="2020" name="Fungal Divers.">
        <title>Resolving the Mortierellaceae phylogeny through synthesis of multi-gene phylogenetics and phylogenomics.</title>
        <authorList>
            <person name="Vandepol N."/>
            <person name="Liber J."/>
            <person name="Desiro A."/>
            <person name="Na H."/>
            <person name="Kennedy M."/>
            <person name="Barry K."/>
            <person name="Grigoriev I.V."/>
            <person name="Miller A.N."/>
            <person name="O'Donnell K."/>
            <person name="Stajich J.E."/>
            <person name="Bonito G."/>
        </authorList>
    </citation>
    <scope>NUCLEOTIDE SEQUENCE</scope>
    <source>
        <strain evidence="2">BC1065</strain>
    </source>
</reference>
<dbReference type="OrthoDB" id="69088at2759"/>
<feature type="compositionally biased region" description="Polar residues" evidence="1">
    <location>
        <begin position="554"/>
        <end position="569"/>
    </location>
</feature>
<evidence type="ECO:0000313" key="3">
    <source>
        <dbReference type="Proteomes" id="UP000807716"/>
    </source>
</evidence>
<dbReference type="Proteomes" id="UP000807716">
    <property type="component" value="Unassembled WGS sequence"/>
</dbReference>
<evidence type="ECO:0000256" key="1">
    <source>
        <dbReference type="SAM" id="MobiDB-lite"/>
    </source>
</evidence>
<evidence type="ECO:0000313" key="2">
    <source>
        <dbReference type="EMBL" id="KAG0257069.1"/>
    </source>
</evidence>
<protein>
    <submittedName>
        <fullName evidence="2">Uncharacterized protein</fullName>
    </submittedName>
</protein>
<feature type="compositionally biased region" description="Low complexity" evidence="1">
    <location>
        <begin position="577"/>
        <end position="590"/>
    </location>
</feature>
<gene>
    <name evidence="2" type="ORF">DFQ27_005311</name>
</gene>
<organism evidence="2 3">
    <name type="scientific">Actinomortierella ambigua</name>
    <dbReference type="NCBI Taxonomy" id="1343610"/>
    <lineage>
        <taxon>Eukaryota</taxon>
        <taxon>Fungi</taxon>
        <taxon>Fungi incertae sedis</taxon>
        <taxon>Mucoromycota</taxon>
        <taxon>Mortierellomycotina</taxon>
        <taxon>Mortierellomycetes</taxon>
        <taxon>Mortierellales</taxon>
        <taxon>Mortierellaceae</taxon>
        <taxon>Actinomortierella</taxon>
    </lineage>
</organism>
<dbReference type="EMBL" id="JAAAJB010000377">
    <property type="protein sequence ID" value="KAG0257069.1"/>
    <property type="molecule type" value="Genomic_DNA"/>
</dbReference>
<keyword evidence="3" id="KW-1185">Reference proteome</keyword>
<name>A0A9P6Q2A4_9FUNG</name>
<feature type="region of interest" description="Disordered" evidence="1">
    <location>
        <begin position="542"/>
        <end position="604"/>
    </location>
</feature>
<dbReference type="AlphaFoldDB" id="A0A9P6Q2A4"/>
<sequence length="633" mass="70746">MARLIELQDSVIETLLMERTRARWRDYADFSQLIDSLQAMAESNGSLEKDSASRLVELFTLASATGAGRTGLAFMALEAYCAIADPYEFAVTLSRLAIHGGEPYPPFRPHCAKAGWLENSLEYREGLHQVGDMFRRLWKVAVTRGEGIETVATRQIIQHLEREKVRRHDGLRWSMQALPGAPPTPADHDIDQEDRHRHDIYYMLHRGPLKDHTTPLSDPESLREALIMVVEKLEGVSIDQQLLSTTQLLERLFIWIEDKDAQDDVDGIKTKVSHNAKAPIILYFITDSLLGFLEGRWLDSKLKTVAPTTKNPDESLLEMNMRRVPVRYFATEDAPQLPIVGPNATQSRSLRERVLPEPRGRSASGREFELSDLFARCVEHHGPEEAEQLMRRIILHLGMRVDTAMVGVTPTLAKHTAQQRDKILLQTISETPIYRQIIVAVMECDPRSASICGPALLGMLRSLIAHWNTCKNPTPGSYPKDLETTTWLGQLIEKTGLVPYPASLAYVLFPFVTSKDIGVVLEQVYFANVVQLTLRPSALPRSVNGSASDEVVTTLPSDQESRNISTSGQLAPARTIEQQSSSSTSSSGDQGETGGGRQESSPKDPELQLIHRIIFKHAVRTSHLLPLFCTIDQ</sequence>